<protein>
    <recommendedName>
        <fullName evidence="8">Glutamyl-tRNA(Gln) amidotransferase subunit A</fullName>
        <shortName evidence="8">Glu-ADT subunit A</shortName>
        <ecNumber evidence="8">6.3.5.7</ecNumber>
    </recommendedName>
</protein>
<dbReference type="InterPro" id="IPR023631">
    <property type="entry name" value="Amidase_dom"/>
</dbReference>
<evidence type="ECO:0000313" key="11">
    <source>
        <dbReference type="Proteomes" id="UP000003175"/>
    </source>
</evidence>
<dbReference type="PANTHER" id="PTHR11895:SF151">
    <property type="entry name" value="GLUTAMYL-TRNA(GLN) AMIDOTRANSFERASE SUBUNIT A"/>
    <property type="match status" value="1"/>
</dbReference>
<feature type="domain" description="Amidase" evidence="9">
    <location>
        <begin position="24"/>
        <end position="465"/>
    </location>
</feature>
<comment type="similarity">
    <text evidence="1 8">Belongs to the amidase family. GatA subfamily.</text>
</comment>
<dbReference type="NCBIfam" id="TIGR00132">
    <property type="entry name" value="gatA"/>
    <property type="match status" value="1"/>
</dbReference>
<keyword evidence="4 8" id="KW-0067">ATP-binding</keyword>
<evidence type="ECO:0000256" key="3">
    <source>
        <dbReference type="ARBA" id="ARBA00022741"/>
    </source>
</evidence>
<feature type="active site" description="Charge relay system" evidence="8">
    <location>
        <position position="154"/>
    </location>
</feature>
<evidence type="ECO:0000256" key="1">
    <source>
        <dbReference type="ARBA" id="ARBA00008069"/>
    </source>
</evidence>
<dbReference type="Pfam" id="PF01425">
    <property type="entry name" value="Amidase"/>
    <property type="match status" value="1"/>
</dbReference>
<keyword evidence="3 8" id="KW-0547">Nucleotide-binding</keyword>
<dbReference type="InterPro" id="IPR000120">
    <property type="entry name" value="Amidase"/>
</dbReference>
<gene>
    <name evidence="8" type="primary">gatA</name>
    <name evidence="10" type="ORF">HMPREF9432_00775</name>
</gene>
<accession>A0ABN2Y3Z0</accession>
<feature type="active site" description="Acyl-ester intermediate" evidence="8">
    <location>
        <position position="178"/>
    </location>
</feature>
<comment type="catalytic activity">
    <reaction evidence="7 8">
        <text>L-glutamyl-tRNA(Gln) + L-glutamine + ATP + H2O = L-glutaminyl-tRNA(Gln) + L-glutamate + ADP + phosphate + H(+)</text>
        <dbReference type="Rhea" id="RHEA:17521"/>
        <dbReference type="Rhea" id="RHEA-COMP:9681"/>
        <dbReference type="Rhea" id="RHEA-COMP:9684"/>
        <dbReference type="ChEBI" id="CHEBI:15377"/>
        <dbReference type="ChEBI" id="CHEBI:15378"/>
        <dbReference type="ChEBI" id="CHEBI:29985"/>
        <dbReference type="ChEBI" id="CHEBI:30616"/>
        <dbReference type="ChEBI" id="CHEBI:43474"/>
        <dbReference type="ChEBI" id="CHEBI:58359"/>
        <dbReference type="ChEBI" id="CHEBI:78520"/>
        <dbReference type="ChEBI" id="CHEBI:78521"/>
        <dbReference type="ChEBI" id="CHEBI:456216"/>
        <dbReference type="EC" id="6.3.5.7"/>
    </reaction>
</comment>
<dbReference type="PROSITE" id="PS00571">
    <property type="entry name" value="AMIDASES"/>
    <property type="match status" value="1"/>
</dbReference>
<evidence type="ECO:0000313" key="10">
    <source>
        <dbReference type="EMBL" id="EHG25395.1"/>
    </source>
</evidence>
<evidence type="ECO:0000256" key="6">
    <source>
        <dbReference type="ARBA" id="ARBA00025295"/>
    </source>
</evidence>
<keyword evidence="2 8" id="KW-0436">Ligase</keyword>
<comment type="caution">
    <text evidence="10">The sequence shown here is derived from an EMBL/GenBank/DDBJ whole genome shotgun (WGS) entry which is preliminary data.</text>
</comment>
<comment type="function">
    <text evidence="6 8">Allows the formation of correctly charged Gln-tRNA(Gln) through the transamidation of misacylated Glu-tRNA(Gln) in organisms which lack glutaminyl-tRNA synthetase. The reaction takes place in the presence of glutamine and ATP through an activated gamma-phospho-Glu-tRNA(Gln).</text>
</comment>
<name>A0ABN2Y3Z0_9FIRM</name>
<evidence type="ECO:0000256" key="5">
    <source>
        <dbReference type="ARBA" id="ARBA00022917"/>
    </source>
</evidence>
<dbReference type="SUPFAM" id="SSF75304">
    <property type="entry name" value="Amidase signature (AS) enzymes"/>
    <property type="match status" value="1"/>
</dbReference>
<dbReference type="Proteomes" id="UP000003175">
    <property type="component" value="Unassembled WGS sequence"/>
</dbReference>
<dbReference type="InterPro" id="IPR020556">
    <property type="entry name" value="Amidase_CS"/>
</dbReference>
<evidence type="ECO:0000256" key="8">
    <source>
        <dbReference type="HAMAP-Rule" id="MF_00120"/>
    </source>
</evidence>
<dbReference type="HAMAP" id="MF_00120">
    <property type="entry name" value="GatA"/>
    <property type="match status" value="1"/>
</dbReference>
<proteinExistence type="inferred from homology"/>
<dbReference type="InterPro" id="IPR004412">
    <property type="entry name" value="GatA"/>
</dbReference>
<sequence length="488" mass="52239">MSLYEKPAHILHDMLTRKEISAHELTEDVFARMNAVEGEVGAYLLETRDTALAEADRVDAKIAAGEEVPFLAGIPGAVKDNICTKGIRTTAGSKILEKFVPPYDATVMCKLNASDAVIIGKANLDEFAMGGSTENSAFHPTRNPWDVERVPGGSSGGSAAAVASGTAVWALGSDTGGSIRQPASFCGIVGLKPTYGRVSRYGLMAYASSLDQIGPLTRNVTDAAHIMNIIAGHDVMDSTASKAAVPDYTAALRGDVKGLKIGMPKEYFVAGMDSEVEAAVRNALEDFETMGAEVREISLPHTDYAVSTYYLIAPAEAATNLERYDGVSYGARVDGEDLVDMMTRTRTEKFGAEVKRRILIGNYALSAGYYDAYYLKALKVRTLIQRDFMQAFEDVDIIMTPTAPTAAYKIGEMTSPLQMYLQDISTVPVNLAGLPGISIPCGFTSSGLPIGLQIIGRPLAEETILSAAYAYEQGHDFHTKMAPIGGRA</sequence>
<keyword evidence="11" id="KW-1185">Reference proteome</keyword>
<evidence type="ECO:0000256" key="7">
    <source>
        <dbReference type="ARBA" id="ARBA00047407"/>
    </source>
</evidence>
<dbReference type="PANTHER" id="PTHR11895">
    <property type="entry name" value="TRANSAMIDASE"/>
    <property type="match status" value="1"/>
</dbReference>
<dbReference type="EMBL" id="ADGH01000004">
    <property type="protein sequence ID" value="EHG25395.1"/>
    <property type="molecule type" value="Genomic_DNA"/>
</dbReference>
<organism evidence="10 11">
    <name type="scientific">Selenomonas noxia F0398</name>
    <dbReference type="NCBI Taxonomy" id="702437"/>
    <lineage>
        <taxon>Bacteria</taxon>
        <taxon>Bacillati</taxon>
        <taxon>Bacillota</taxon>
        <taxon>Negativicutes</taxon>
        <taxon>Selenomonadales</taxon>
        <taxon>Selenomonadaceae</taxon>
        <taxon>Selenomonas</taxon>
    </lineage>
</organism>
<reference evidence="10 11" key="1">
    <citation type="submission" date="2011-08" db="EMBL/GenBank/DDBJ databases">
        <title>The Genome Sequence of Selenomonas noxia F0398.</title>
        <authorList>
            <consortium name="The Broad Institute Genome Sequencing Platform"/>
            <person name="Earl A."/>
            <person name="Ward D."/>
            <person name="Feldgarden M."/>
            <person name="Gevers D."/>
            <person name="Izard J."/>
            <person name="Ganesan A."/>
            <person name="Blanton J.M."/>
            <person name="Baranova O.V."/>
            <person name="Tanner A.C."/>
            <person name="Dewhirst F.E."/>
            <person name="Young S.K."/>
            <person name="Zeng Q."/>
            <person name="Gargeya S."/>
            <person name="Fitzgerald M."/>
            <person name="Haas B."/>
            <person name="Abouelleil A."/>
            <person name="Alvarado L."/>
            <person name="Arachchi H.M."/>
            <person name="Berlin A."/>
            <person name="Brown A."/>
            <person name="Chapman S.B."/>
            <person name="Chen Z."/>
            <person name="Dunbar C."/>
            <person name="Freedman E."/>
            <person name="Gearin G."/>
            <person name="Gellesch M."/>
            <person name="Goldberg J."/>
            <person name="Griggs A."/>
            <person name="Gujja S."/>
            <person name="Heiman D."/>
            <person name="Howarth C."/>
            <person name="Larson L."/>
            <person name="Lui A."/>
            <person name="MacDonald P.J.P."/>
            <person name="Montmayeur A."/>
            <person name="Murphy C."/>
            <person name="Neiman D."/>
            <person name="Pearson M."/>
            <person name="Priest M."/>
            <person name="Roberts A."/>
            <person name="Saif S."/>
            <person name="Shea T."/>
            <person name="Shenoy N."/>
            <person name="Sisk P."/>
            <person name="Stolte C."/>
            <person name="Sykes S."/>
            <person name="Wortman J."/>
            <person name="Nusbaum C."/>
            <person name="Birren B."/>
        </authorList>
    </citation>
    <scope>NUCLEOTIDE SEQUENCE [LARGE SCALE GENOMIC DNA]</scope>
    <source>
        <strain evidence="10 11">F0398</strain>
    </source>
</reference>
<evidence type="ECO:0000256" key="4">
    <source>
        <dbReference type="ARBA" id="ARBA00022840"/>
    </source>
</evidence>
<evidence type="ECO:0000256" key="2">
    <source>
        <dbReference type="ARBA" id="ARBA00022598"/>
    </source>
</evidence>
<feature type="active site" description="Charge relay system" evidence="8">
    <location>
        <position position="79"/>
    </location>
</feature>
<dbReference type="InterPro" id="IPR036928">
    <property type="entry name" value="AS_sf"/>
</dbReference>
<dbReference type="RefSeq" id="WP_006696120.1">
    <property type="nucleotide sequence ID" value="NZ_JH376858.1"/>
</dbReference>
<keyword evidence="5 8" id="KW-0648">Protein biosynthesis</keyword>
<evidence type="ECO:0000259" key="9">
    <source>
        <dbReference type="Pfam" id="PF01425"/>
    </source>
</evidence>
<comment type="subunit">
    <text evidence="8">Heterotrimer of A, B and C subunits.</text>
</comment>
<dbReference type="Gene3D" id="3.90.1300.10">
    <property type="entry name" value="Amidase signature (AS) domain"/>
    <property type="match status" value="1"/>
</dbReference>
<dbReference type="EC" id="6.3.5.7" evidence="8"/>